<dbReference type="Proteomes" id="UP000031535">
    <property type="component" value="Unassembled WGS sequence"/>
</dbReference>
<evidence type="ECO:0000313" key="3">
    <source>
        <dbReference type="Proteomes" id="UP000031535"/>
    </source>
</evidence>
<comment type="caution">
    <text evidence="2">The sequence shown here is derived from an EMBL/GenBank/DDBJ whole genome shotgun (WGS) entry which is preliminary data.</text>
</comment>
<feature type="chain" id="PRO_5002164898" description="Sn-glycerol-3-phosphate transporter" evidence="1">
    <location>
        <begin position="24"/>
        <end position="164"/>
    </location>
</feature>
<proteinExistence type="predicted"/>
<name>A0A0C2EQT8_9PSED</name>
<reference evidence="2 3" key="1">
    <citation type="submission" date="2015-01" db="EMBL/GenBank/DDBJ databases">
        <title>Complete genome of Pseudomonas batumici UCM B-321 producer of the batumin antibiotic with strong antistaphilococcal and potential anticancer activity.</title>
        <authorList>
            <person name="Klochko V.V."/>
            <person name="Zelena L.B."/>
            <person name="Elena K.A."/>
            <person name="Reva O.N."/>
        </authorList>
    </citation>
    <scope>NUCLEOTIDE SEQUENCE [LARGE SCALE GENOMIC DNA]</scope>
    <source>
        <strain evidence="2 3">UCM B-321</strain>
    </source>
</reference>
<dbReference type="AlphaFoldDB" id="A0A0C2EQT8"/>
<evidence type="ECO:0000313" key="2">
    <source>
        <dbReference type="EMBL" id="KIH80978.1"/>
    </source>
</evidence>
<dbReference type="EMBL" id="JXDG01000068">
    <property type="protein sequence ID" value="KIH80978.1"/>
    <property type="molecule type" value="Genomic_DNA"/>
</dbReference>
<keyword evidence="1" id="KW-0732">Signal</keyword>
<dbReference type="PATRIC" id="fig|226910.6.peg.5265"/>
<keyword evidence="3" id="KW-1185">Reference proteome</keyword>
<evidence type="ECO:0008006" key="4">
    <source>
        <dbReference type="Google" id="ProtNLM"/>
    </source>
</evidence>
<sequence>MTMGKSLLIPALCLSMLVSTAWAQSPDDSNASDKGFWYLQTGIVTHHFSSDPDHNNHQDLIGLERNEASGFIYGAATFRNSFSQRSYYAYAGKRFDSANYPVYLKVSGGLLQGYTGQYRDKIPLNHLGVAPVIIPSVGAHYGPVATELVLLGFNAAMLTAGVRF</sequence>
<organism evidence="2 3">
    <name type="scientific">Pseudomonas batumici</name>
    <dbReference type="NCBI Taxonomy" id="226910"/>
    <lineage>
        <taxon>Bacteria</taxon>
        <taxon>Pseudomonadati</taxon>
        <taxon>Pseudomonadota</taxon>
        <taxon>Gammaproteobacteria</taxon>
        <taxon>Pseudomonadales</taxon>
        <taxon>Pseudomonadaceae</taxon>
        <taxon>Pseudomonas</taxon>
    </lineage>
</organism>
<evidence type="ECO:0000256" key="1">
    <source>
        <dbReference type="SAM" id="SignalP"/>
    </source>
</evidence>
<feature type="signal peptide" evidence="1">
    <location>
        <begin position="1"/>
        <end position="23"/>
    </location>
</feature>
<accession>A0A0C2EQT8</accession>
<dbReference type="STRING" id="226910.UCMB321_5276"/>
<gene>
    <name evidence="2" type="ORF">UCMB321_5276</name>
</gene>
<protein>
    <recommendedName>
        <fullName evidence="4">Sn-glycerol-3-phosphate transporter</fullName>
    </recommendedName>
</protein>